<keyword evidence="1" id="KW-1133">Transmembrane helix</keyword>
<organism evidence="2 3">
    <name type="scientific">Empedobacter falsenii</name>
    <dbReference type="NCBI Taxonomy" id="343874"/>
    <lineage>
        <taxon>Bacteria</taxon>
        <taxon>Pseudomonadati</taxon>
        <taxon>Bacteroidota</taxon>
        <taxon>Flavobacteriia</taxon>
        <taxon>Flavobacteriales</taxon>
        <taxon>Weeksellaceae</taxon>
        <taxon>Empedobacter</taxon>
    </lineage>
</organism>
<keyword evidence="1" id="KW-0812">Transmembrane</keyword>
<dbReference type="AlphaFoldDB" id="A0A7H9DUF4"/>
<evidence type="ECO:0000313" key="3">
    <source>
        <dbReference type="Proteomes" id="UP000510643"/>
    </source>
</evidence>
<dbReference type="InterPro" id="IPR046491">
    <property type="entry name" value="DUF6584"/>
</dbReference>
<dbReference type="Proteomes" id="UP000510643">
    <property type="component" value="Chromosome"/>
</dbReference>
<gene>
    <name evidence="2" type="ORF">FH779_12365</name>
</gene>
<proteinExistence type="predicted"/>
<feature type="transmembrane region" description="Helical" evidence="1">
    <location>
        <begin position="148"/>
        <end position="169"/>
    </location>
</feature>
<protein>
    <recommendedName>
        <fullName evidence="4">Tetratricopeptide repeat protein</fullName>
    </recommendedName>
</protein>
<evidence type="ECO:0000256" key="1">
    <source>
        <dbReference type="SAM" id="Phobius"/>
    </source>
</evidence>
<accession>A0A7H9DUF4</accession>
<dbReference type="GeneID" id="78402264"/>
<dbReference type="Pfam" id="PF20225">
    <property type="entry name" value="DUF6584"/>
    <property type="match status" value="1"/>
</dbReference>
<evidence type="ECO:0008006" key="4">
    <source>
        <dbReference type="Google" id="ProtNLM"/>
    </source>
</evidence>
<dbReference type="KEGG" id="efal:FH779_12365"/>
<sequence length="172" mass="20564">MQRSLSEKINYDLEQGRKHKATLRLRNLINEFPNDLTLRNKLAEIYYESGFLDEAGKFWILSEERNSEIERCIEIYKNSVNNSGNQILKDILFRGDKTKLSPHLQSILNELEKDSFEKTKNIPNFLPKKNYQEENNYKETFKDKLIKYLFFGFLIFIVLLIILGFIKLIEWF</sequence>
<name>A0A7H9DUF4_9FLAO</name>
<dbReference type="RefSeq" id="WP_180904929.1">
    <property type="nucleotide sequence ID" value="NZ_CP040908.1"/>
</dbReference>
<dbReference type="EMBL" id="CP040908">
    <property type="protein sequence ID" value="QLL58833.1"/>
    <property type="molecule type" value="Genomic_DNA"/>
</dbReference>
<keyword evidence="1" id="KW-0472">Membrane</keyword>
<reference evidence="2 3" key="1">
    <citation type="submission" date="2019-06" db="EMBL/GenBank/DDBJ databases">
        <title>Emergence of pandrug resistant Empedobacter falsenii in China.</title>
        <authorList>
            <person name="Dong N."/>
            <person name="Chen S."/>
            <person name="Zhang R."/>
        </authorList>
    </citation>
    <scope>NUCLEOTIDE SEQUENCE [LARGE SCALE GENOMIC DNA]</scope>
    <source>
        <strain evidence="2 3">1681-1</strain>
    </source>
</reference>
<evidence type="ECO:0000313" key="2">
    <source>
        <dbReference type="EMBL" id="QLL58833.1"/>
    </source>
</evidence>
<keyword evidence="3" id="KW-1185">Reference proteome</keyword>